<dbReference type="Proteomes" id="UP000583740">
    <property type="component" value="Unassembled WGS sequence"/>
</dbReference>
<keyword evidence="2" id="KW-1185">Reference proteome</keyword>
<sequence>QVSGGDDEIQQLQKALLDYLDENTEIDASLVVNFSFLSSGMYINNFSNMYRIKFFFIIFISGSVKLMNSDTVDYEDACLIVRYLASMRPFAQSFDIYLTQ</sequence>
<dbReference type="GO" id="GO:1990414">
    <property type="term" value="P:replication-born double-strand break repair via sister chromatid exchange"/>
    <property type="evidence" value="ECO:0007669"/>
    <property type="project" value="TreeGrafter"/>
</dbReference>
<reference evidence="1 2" key="1">
    <citation type="submission" date="2019-09" db="EMBL/GenBank/DDBJ databases">
        <title>Bird 10,000 Genomes (B10K) Project - Family phase.</title>
        <authorList>
            <person name="Zhang G."/>
        </authorList>
    </citation>
    <scope>NUCLEOTIDE SEQUENCE [LARGE SCALE GENOMIC DNA]</scope>
    <source>
        <strain evidence="1">B10K-DU-001-69</strain>
        <tissue evidence="1">Muscle</tissue>
    </source>
</reference>
<dbReference type="GO" id="GO:0048565">
    <property type="term" value="P:digestive tract development"/>
    <property type="evidence" value="ECO:0007669"/>
    <property type="project" value="TreeGrafter"/>
</dbReference>
<dbReference type="GO" id="GO:0090694">
    <property type="term" value="C:Scc2-Scc4 cohesin loading complex"/>
    <property type="evidence" value="ECO:0007669"/>
    <property type="project" value="TreeGrafter"/>
</dbReference>
<feature type="non-terminal residue" evidence="1">
    <location>
        <position position="1"/>
    </location>
</feature>
<dbReference type="AlphaFoldDB" id="A0A7K5MLI6"/>
<accession>A0A7K5MLI6</accession>
<dbReference type="GO" id="GO:0061775">
    <property type="term" value="F:cohesin loader activity"/>
    <property type="evidence" value="ECO:0007669"/>
    <property type="project" value="InterPro"/>
</dbReference>
<dbReference type="GO" id="GO:0003682">
    <property type="term" value="F:chromatin binding"/>
    <property type="evidence" value="ECO:0007669"/>
    <property type="project" value="TreeGrafter"/>
</dbReference>
<dbReference type="GO" id="GO:0071169">
    <property type="term" value="P:establishment of protein localization to chromatin"/>
    <property type="evidence" value="ECO:0007669"/>
    <property type="project" value="TreeGrafter"/>
</dbReference>
<dbReference type="GO" id="GO:0048703">
    <property type="term" value="P:embryonic viscerocranium morphogenesis"/>
    <property type="evidence" value="ECO:0007669"/>
    <property type="project" value="TreeGrafter"/>
</dbReference>
<feature type="non-terminal residue" evidence="1">
    <location>
        <position position="100"/>
    </location>
</feature>
<protein>
    <submittedName>
        <fullName evidence="1">NIPBL protein</fullName>
    </submittedName>
</protein>
<dbReference type="InterPro" id="IPR033031">
    <property type="entry name" value="Scc2/Nipped-B"/>
</dbReference>
<dbReference type="GO" id="GO:0010468">
    <property type="term" value="P:regulation of gene expression"/>
    <property type="evidence" value="ECO:0007669"/>
    <property type="project" value="InterPro"/>
</dbReference>
<dbReference type="GO" id="GO:0003007">
    <property type="term" value="P:heart morphogenesis"/>
    <property type="evidence" value="ECO:0007669"/>
    <property type="project" value="TreeGrafter"/>
</dbReference>
<evidence type="ECO:0000313" key="2">
    <source>
        <dbReference type="Proteomes" id="UP000583740"/>
    </source>
</evidence>
<dbReference type="GO" id="GO:0034087">
    <property type="term" value="P:establishment of mitotic sister chromatid cohesion"/>
    <property type="evidence" value="ECO:0007669"/>
    <property type="project" value="TreeGrafter"/>
</dbReference>
<dbReference type="PANTHER" id="PTHR21704">
    <property type="entry name" value="NIPPED-B-LIKE PROTEIN DELANGIN SCC2-RELATED"/>
    <property type="match status" value="1"/>
</dbReference>
<comment type="caution">
    <text evidence="1">The sequence shown here is derived from an EMBL/GenBank/DDBJ whole genome shotgun (WGS) entry which is preliminary data.</text>
</comment>
<evidence type="ECO:0000313" key="1">
    <source>
        <dbReference type="EMBL" id="NWT31621.1"/>
    </source>
</evidence>
<proteinExistence type="predicted"/>
<dbReference type="GO" id="GO:0140588">
    <property type="term" value="P:chromatin looping"/>
    <property type="evidence" value="ECO:0007669"/>
    <property type="project" value="InterPro"/>
</dbReference>
<dbReference type="PANTHER" id="PTHR21704:SF18">
    <property type="entry name" value="NIPPED-B-LIKE PROTEIN"/>
    <property type="match status" value="1"/>
</dbReference>
<gene>
    <name evidence="1" type="primary">Nipbl_5</name>
    <name evidence="1" type="ORF">CARCAR_R05613</name>
</gene>
<dbReference type="EMBL" id="VYXE01017504">
    <property type="protein sequence ID" value="NWT31621.1"/>
    <property type="molecule type" value="Genomic_DNA"/>
</dbReference>
<dbReference type="GO" id="GO:0007420">
    <property type="term" value="P:brain development"/>
    <property type="evidence" value="ECO:0007669"/>
    <property type="project" value="TreeGrafter"/>
</dbReference>
<name>A0A7K5MLI6_CARCD</name>
<organism evidence="1 2">
    <name type="scientific">Cardinalis cardinalis</name>
    <name type="common">Northern cardinal</name>
    <dbReference type="NCBI Taxonomy" id="98964"/>
    <lineage>
        <taxon>Eukaryota</taxon>
        <taxon>Metazoa</taxon>
        <taxon>Chordata</taxon>
        <taxon>Craniata</taxon>
        <taxon>Vertebrata</taxon>
        <taxon>Euteleostomi</taxon>
        <taxon>Archelosauria</taxon>
        <taxon>Archosauria</taxon>
        <taxon>Dinosauria</taxon>
        <taxon>Saurischia</taxon>
        <taxon>Theropoda</taxon>
        <taxon>Coelurosauria</taxon>
        <taxon>Aves</taxon>
        <taxon>Neognathae</taxon>
        <taxon>Neoaves</taxon>
        <taxon>Telluraves</taxon>
        <taxon>Australaves</taxon>
        <taxon>Passeriformes</taxon>
        <taxon>Cardinalidae</taxon>
        <taxon>Cardinalis</taxon>
    </lineage>
</organism>